<sequence>MAEDQSTVQLTVYFGYGSNLWHSQMKERCPGSRFIGIGYLTDWIWFISSRHYANVKRSSTDVVYGAMYLLTKEDEERLDRSEGVPNSYVKERHPVVYLGDEDLGNLVGDHRVVEALVYVDPYRLTAGLPKPEYIYRMNEGIKDALKAGIPKEYIEKYLRPYIPSFIHTSIPN</sequence>
<evidence type="ECO:0000313" key="2">
    <source>
        <dbReference type="Proteomes" id="UP000308600"/>
    </source>
</evidence>
<evidence type="ECO:0000313" key="1">
    <source>
        <dbReference type="EMBL" id="TFK58529.1"/>
    </source>
</evidence>
<accession>A0ACD2ZZG7</accession>
<proteinExistence type="predicted"/>
<reference evidence="1 2" key="1">
    <citation type="journal article" date="2019" name="Nat. Ecol. Evol.">
        <title>Megaphylogeny resolves global patterns of mushroom evolution.</title>
        <authorList>
            <person name="Varga T."/>
            <person name="Krizsan K."/>
            <person name="Foldi C."/>
            <person name="Dima B."/>
            <person name="Sanchez-Garcia M."/>
            <person name="Sanchez-Ramirez S."/>
            <person name="Szollosi G.J."/>
            <person name="Szarkandi J.G."/>
            <person name="Papp V."/>
            <person name="Albert L."/>
            <person name="Andreopoulos W."/>
            <person name="Angelini C."/>
            <person name="Antonin V."/>
            <person name="Barry K.W."/>
            <person name="Bougher N.L."/>
            <person name="Buchanan P."/>
            <person name="Buyck B."/>
            <person name="Bense V."/>
            <person name="Catcheside P."/>
            <person name="Chovatia M."/>
            <person name="Cooper J."/>
            <person name="Damon W."/>
            <person name="Desjardin D."/>
            <person name="Finy P."/>
            <person name="Geml J."/>
            <person name="Haridas S."/>
            <person name="Hughes K."/>
            <person name="Justo A."/>
            <person name="Karasinski D."/>
            <person name="Kautmanova I."/>
            <person name="Kiss B."/>
            <person name="Kocsube S."/>
            <person name="Kotiranta H."/>
            <person name="LaButti K.M."/>
            <person name="Lechner B.E."/>
            <person name="Liimatainen K."/>
            <person name="Lipzen A."/>
            <person name="Lukacs Z."/>
            <person name="Mihaltcheva S."/>
            <person name="Morgado L.N."/>
            <person name="Niskanen T."/>
            <person name="Noordeloos M.E."/>
            <person name="Ohm R.A."/>
            <person name="Ortiz-Santana B."/>
            <person name="Ovrebo C."/>
            <person name="Racz N."/>
            <person name="Riley R."/>
            <person name="Savchenko A."/>
            <person name="Shiryaev A."/>
            <person name="Soop K."/>
            <person name="Spirin V."/>
            <person name="Szebenyi C."/>
            <person name="Tomsovsky M."/>
            <person name="Tulloss R.E."/>
            <person name="Uehling J."/>
            <person name="Grigoriev I.V."/>
            <person name="Vagvolgyi C."/>
            <person name="Papp T."/>
            <person name="Martin F.M."/>
            <person name="Miettinen O."/>
            <person name="Hibbett D.S."/>
            <person name="Nagy L.G."/>
        </authorList>
    </citation>
    <scope>NUCLEOTIDE SEQUENCE [LARGE SCALE GENOMIC DNA]</scope>
    <source>
        <strain evidence="1 2">NL-1719</strain>
    </source>
</reference>
<dbReference type="Proteomes" id="UP000308600">
    <property type="component" value="Unassembled WGS sequence"/>
</dbReference>
<keyword evidence="2" id="KW-1185">Reference proteome</keyword>
<protein>
    <submittedName>
        <fullName evidence="1">Uncharacterized protein</fullName>
    </submittedName>
</protein>
<dbReference type="EMBL" id="ML209315">
    <property type="protein sequence ID" value="TFK58529.1"/>
    <property type="molecule type" value="Genomic_DNA"/>
</dbReference>
<gene>
    <name evidence="1" type="ORF">BDN72DRAFT_966329</name>
</gene>
<name>A0ACD2ZZG7_9AGAR</name>
<organism evidence="1 2">
    <name type="scientific">Pluteus cervinus</name>
    <dbReference type="NCBI Taxonomy" id="181527"/>
    <lineage>
        <taxon>Eukaryota</taxon>
        <taxon>Fungi</taxon>
        <taxon>Dikarya</taxon>
        <taxon>Basidiomycota</taxon>
        <taxon>Agaricomycotina</taxon>
        <taxon>Agaricomycetes</taxon>
        <taxon>Agaricomycetidae</taxon>
        <taxon>Agaricales</taxon>
        <taxon>Pluteineae</taxon>
        <taxon>Pluteaceae</taxon>
        <taxon>Pluteus</taxon>
    </lineage>
</organism>